<evidence type="ECO:0000256" key="4">
    <source>
        <dbReference type="ARBA" id="ARBA00022452"/>
    </source>
</evidence>
<dbReference type="Pfam" id="PF03865">
    <property type="entry name" value="ShlB"/>
    <property type="match status" value="1"/>
</dbReference>
<evidence type="ECO:0000256" key="2">
    <source>
        <dbReference type="ARBA" id="ARBA00009055"/>
    </source>
</evidence>
<protein>
    <submittedName>
        <fullName evidence="10">Peptide transporter</fullName>
    </submittedName>
</protein>
<keyword evidence="7" id="KW-0472">Membrane</keyword>
<keyword evidence="8" id="KW-0998">Cell outer membrane</keyword>
<keyword evidence="5" id="KW-0812">Transmembrane</keyword>
<evidence type="ECO:0000256" key="7">
    <source>
        <dbReference type="ARBA" id="ARBA00023136"/>
    </source>
</evidence>
<proteinExistence type="inferred from homology"/>
<dbReference type="Gene3D" id="3.10.20.310">
    <property type="entry name" value="membrane protein fhac"/>
    <property type="match status" value="1"/>
</dbReference>
<accession>A0A2H9U762</accession>
<dbReference type="OrthoDB" id="290122at2"/>
<evidence type="ECO:0000259" key="9">
    <source>
        <dbReference type="PROSITE" id="PS51779"/>
    </source>
</evidence>
<keyword evidence="6" id="KW-0653">Protein transport</keyword>
<dbReference type="AlphaFoldDB" id="A0A2H9U762"/>
<comment type="subcellular location">
    <subcellularLocation>
        <location evidence="1">Cell outer membrane</location>
    </subcellularLocation>
</comment>
<dbReference type="InterPro" id="IPR035251">
    <property type="entry name" value="ShlB_POTRA"/>
</dbReference>
<feature type="domain" description="POTRA" evidence="9">
    <location>
        <begin position="79"/>
        <end position="154"/>
    </location>
</feature>
<dbReference type="RefSeq" id="WP_100293119.1">
    <property type="nucleotide sequence ID" value="NZ_PGGC01000044.1"/>
</dbReference>
<dbReference type="Pfam" id="PF17287">
    <property type="entry name" value="POTRA_3"/>
    <property type="match status" value="1"/>
</dbReference>
<organism evidence="10 11">
    <name type="scientific">Aeromonas cavernicola</name>
    <dbReference type="NCBI Taxonomy" id="1006623"/>
    <lineage>
        <taxon>Bacteria</taxon>
        <taxon>Pseudomonadati</taxon>
        <taxon>Pseudomonadota</taxon>
        <taxon>Gammaproteobacteria</taxon>
        <taxon>Aeromonadales</taxon>
        <taxon>Aeromonadaceae</taxon>
        <taxon>Aeromonas</taxon>
    </lineage>
</organism>
<name>A0A2H9U762_9GAMM</name>
<dbReference type="EMBL" id="PGGC01000044">
    <property type="protein sequence ID" value="PJG59883.1"/>
    <property type="molecule type" value="Genomic_DNA"/>
</dbReference>
<dbReference type="InterPro" id="IPR027282">
    <property type="entry name" value="TPS"/>
</dbReference>
<dbReference type="PROSITE" id="PS51779">
    <property type="entry name" value="POTRA"/>
    <property type="match status" value="1"/>
</dbReference>
<keyword evidence="4" id="KW-1134">Transmembrane beta strand</keyword>
<dbReference type="InterPro" id="IPR013686">
    <property type="entry name" value="Polypept-transport_assoc_ShlB"/>
</dbReference>
<evidence type="ECO:0000256" key="6">
    <source>
        <dbReference type="ARBA" id="ARBA00022927"/>
    </source>
</evidence>
<evidence type="ECO:0000313" key="10">
    <source>
        <dbReference type="EMBL" id="PJG59883.1"/>
    </source>
</evidence>
<dbReference type="GO" id="GO:0098046">
    <property type="term" value="C:type V protein secretion system complex"/>
    <property type="evidence" value="ECO:0007669"/>
    <property type="project" value="TreeGrafter"/>
</dbReference>
<dbReference type="InterPro" id="IPR034746">
    <property type="entry name" value="POTRA"/>
</dbReference>
<keyword evidence="3" id="KW-0813">Transport</keyword>
<evidence type="ECO:0000313" key="11">
    <source>
        <dbReference type="Proteomes" id="UP000235861"/>
    </source>
</evidence>
<evidence type="ECO:0000256" key="3">
    <source>
        <dbReference type="ARBA" id="ARBA00022448"/>
    </source>
</evidence>
<dbReference type="GO" id="GO:0009279">
    <property type="term" value="C:cell outer membrane"/>
    <property type="evidence" value="ECO:0007669"/>
    <property type="project" value="UniProtKB-SubCell"/>
</dbReference>
<comment type="similarity">
    <text evidence="2">Belongs to the TPS (TC 1.B.20) family.</text>
</comment>
<dbReference type="Proteomes" id="UP000235861">
    <property type="component" value="Unassembled WGS sequence"/>
</dbReference>
<dbReference type="Pfam" id="PF08479">
    <property type="entry name" value="POTRA_2"/>
    <property type="match status" value="1"/>
</dbReference>
<gene>
    <name evidence="10" type="ORF">CUC53_04935</name>
</gene>
<dbReference type="InterPro" id="IPR051544">
    <property type="entry name" value="TPS_OM_transporter"/>
</dbReference>
<evidence type="ECO:0000256" key="1">
    <source>
        <dbReference type="ARBA" id="ARBA00004442"/>
    </source>
</evidence>
<dbReference type="PANTHER" id="PTHR34597:SF3">
    <property type="entry name" value="OUTER MEMBRANE TRANSPORTER CDIB"/>
    <property type="match status" value="1"/>
</dbReference>
<evidence type="ECO:0000256" key="8">
    <source>
        <dbReference type="ARBA" id="ARBA00023237"/>
    </source>
</evidence>
<dbReference type="GO" id="GO:0008320">
    <property type="term" value="F:protein transmembrane transporter activity"/>
    <property type="evidence" value="ECO:0007669"/>
    <property type="project" value="TreeGrafter"/>
</dbReference>
<dbReference type="PANTHER" id="PTHR34597">
    <property type="entry name" value="SLR1661 PROTEIN"/>
    <property type="match status" value="1"/>
</dbReference>
<comment type="caution">
    <text evidence="10">The sequence shown here is derived from an EMBL/GenBank/DDBJ whole genome shotgun (WGS) entry which is preliminary data.</text>
</comment>
<evidence type="ECO:0000256" key="5">
    <source>
        <dbReference type="ARBA" id="ARBA00022692"/>
    </source>
</evidence>
<sequence>MIPFVLRQLSIGRLVILPLILASVGAVALAASPAEQQDIEQRQRALLEEAARQRDEVSRQQVLPITPTGPASEASGPCFQVTKIQFDGASQLTEDQQHRLATPYLNRCMGLAQINQLIRDTSQWYVAQGWVTSRAFLPEQDLAQGTLTIAILEGRIEAIRVNGQPDRITRTLFPGLIGQVLNLRDLEQGVDQLSRLRSLSYQLDIQPGTLPGHSIVNLNGSQGVPWQGNLEFDNSGQNSTGAEQGRLSLSADNLLSLAEQWTLAAARSTDGRPSHQASNWQAGISLPYGYWLFDVGYQYSDYRNDLRSRGFIYDSRGDTRTTTGNLTHTLYRDGQTKLAGVLGITHRQSRNFIMDQLLDTSSYQLSSLRLGTNLATRVDRHFFTLNPALTLGTDWFGADSDHGRAAQWPQAQFTKWGLFGSYSTAGEQWGWLSTLNGQWTSDRLYSVERLSLGGDASVRGFKEQSISGDVGGYLRSEVSWQGAVPHWLGQWRSWLALDMGRVDMAEQGDGWHDLVGTAIGWEQRYRYFTGNISVGFPLSAPDWLDADDWVLYYRATVPF</sequence>
<keyword evidence="11" id="KW-1185">Reference proteome</keyword>
<reference evidence="10 11" key="1">
    <citation type="submission" date="2017-11" db="EMBL/GenBank/DDBJ databases">
        <title>Draft genome sequence of environmental isolate Aeromonas cavernicola sp. nov. MDC 2508.</title>
        <authorList>
            <person name="Colston S.M."/>
            <person name="Navarro A."/>
            <person name="Martinez-Murcia A.J."/>
            <person name="Graf J."/>
        </authorList>
    </citation>
    <scope>NUCLEOTIDE SEQUENCE [LARGE SCALE GENOMIC DNA]</scope>
    <source>
        <strain evidence="10 11">MDC 2508</strain>
    </source>
</reference>
<dbReference type="Gene3D" id="2.40.160.50">
    <property type="entry name" value="membrane protein fhac: a member of the omp85/tpsb transporter family"/>
    <property type="match status" value="1"/>
</dbReference>
<dbReference type="PIRSF" id="PIRSF029745">
    <property type="entry name" value="FhaC"/>
    <property type="match status" value="1"/>
</dbReference>
<dbReference type="InterPro" id="IPR005565">
    <property type="entry name" value="Hemolysn_activator_HlyB_C"/>
</dbReference>
<dbReference type="GO" id="GO:0046819">
    <property type="term" value="P:protein secretion by the type V secretion system"/>
    <property type="evidence" value="ECO:0007669"/>
    <property type="project" value="TreeGrafter"/>
</dbReference>